<feature type="transmembrane region" description="Helical" evidence="7">
    <location>
        <begin position="74"/>
        <end position="92"/>
    </location>
</feature>
<dbReference type="AlphaFoldDB" id="A0A9J7AQG9"/>
<dbReference type="Pfam" id="PF07690">
    <property type="entry name" value="MFS_1"/>
    <property type="match status" value="1"/>
</dbReference>
<feature type="transmembrane region" description="Helical" evidence="7">
    <location>
        <begin position="42"/>
        <end position="62"/>
    </location>
</feature>
<dbReference type="GO" id="GO:0022857">
    <property type="term" value="F:transmembrane transporter activity"/>
    <property type="evidence" value="ECO:0007669"/>
    <property type="project" value="InterPro"/>
</dbReference>
<dbReference type="SUPFAM" id="SSF103473">
    <property type="entry name" value="MFS general substrate transporter"/>
    <property type="match status" value="1"/>
</dbReference>
<dbReference type="PANTHER" id="PTHR23521:SF2">
    <property type="entry name" value="TRANSPORTER MFS SUPERFAMILY"/>
    <property type="match status" value="1"/>
</dbReference>
<feature type="transmembrane region" description="Helical" evidence="7">
    <location>
        <begin position="288"/>
        <end position="310"/>
    </location>
</feature>
<proteinExistence type="predicted"/>
<accession>A0A9J7AQG9</accession>
<keyword evidence="3" id="KW-1003">Cell membrane</keyword>
<dbReference type="KEGG" id="naci:NUH88_18640"/>
<dbReference type="InterPro" id="IPR020846">
    <property type="entry name" value="MFS_dom"/>
</dbReference>
<evidence type="ECO:0000313" key="10">
    <source>
        <dbReference type="Proteomes" id="UP001060336"/>
    </source>
</evidence>
<dbReference type="PANTHER" id="PTHR23521">
    <property type="entry name" value="TRANSPORTER MFS SUPERFAMILY"/>
    <property type="match status" value="1"/>
</dbReference>
<protein>
    <submittedName>
        <fullName evidence="9">MFS transporter</fullName>
    </submittedName>
</protein>
<evidence type="ECO:0000259" key="8">
    <source>
        <dbReference type="PROSITE" id="PS50850"/>
    </source>
</evidence>
<evidence type="ECO:0000313" key="9">
    <source>
        <dbReference type="EMBL" id="UUX49406.1"/>
    </source>
</evidence>
<keyword evidence="6 7" id="KW-0472">Membrane</keyword>
<dbReference type="InterPro" id="IPR011701">
    <property type="entry name" value="MFS"/>
</dbReference>
<dbReference type="RefSeq" id="WP_257768038.1">
    <property type="nucleotide sequence ID" value="NZ_CP102480.1"/>
</dbReference>
<name>A0A9J7AQG9_9PROT</name>
<evidence type="ECO:0000256" key="4">
    <source>
        <dbReference type="ARBA" id="ARBA00022692"/>
    </source>
</evidence>
<comment type="subcellular location">
    <subcellularLocation>
        <location evidence="1">Cell membrane</location>
        <topology evidence="1">Multi-pass membrane protein</topology>
    </subcellularLocation>
</comment>
<feature type="transmembrane region" description="Helical" evidence="7">
    <location>
        <begin position="265"/>
        <end position="282"/>
    </location>
</feature>
<feature type="transmembrane region" description="Helical" evidence="7">
    <location>
        <begin position="199"/>
        <end position="223"/>
    </location>
</feature>
<dbReference type="Proteomes" id="UP001060336">
    <property type="component" value="Chromosome"/>
</dbReference>
<keyword evidence="4 7" id="KW-0812">Transmembrane</keyword>
<feature type="transmembrane region" description="Helical" evidence="7">
    <location>
        <begin position="322"/>
        <end position="348"/>
    </location>
</feature>
<feature type="transmembrane region" description="Helical" evidence="7">
    <location>
        <begin position="131"/>
        <end position="152"/>
    </location>
</feature>
<evidence type="ECO:0000256" key="5">
    <source>
        <dbReference type="ARBA" id="ARBA00022989"/>
    </source>
</evidence>
<dbReference type="EMBL" id="CP102480">
    <property type="protein sequence ID" value="UUX49406.1"/>
    <property type="molecule type" value="Genomic_DNA"/>
</dbReference>
<dbReference type="Gene3D" id="1.20.1250.20">
    <property type="entry name" value="MFS general substrate transporter like domains"/>
    <property type="match status" value="2"/>
</dbReference>
<dbReference type="InterPro" id="IPR047200">
    <property type="entry name" value="MFS_YcaD-like"/>
</dbReference>
<gene>
    <name evidence="9" type="ORF">NUH88_18640</name>
</gene>
<dbReference type="GO" id="GO:0005886">
    <property type="term" value="C:plasma membrane"/>
    <property type="evidence" value="ECO:0007669"/>
    <property type="project" value="UniProtKB-SubCell"/>
</dbReference>
<dbReference type="InterPro" id="IPR036259">
    <property type="entry name" value="MFS_trans_sf"/>
</dbReference>
<evidence type="ECO:0000256" key="7">
    <source>
        <dbReference type="SAM" id="Phobius"/>
    </source>
</evidence>
<feature type="transmembrane region" description="Helical" evidence="7">
    <location>
        <begin position="354"/>
        <end position="373"/>
    </location>
</feature>
<sequence length="449" mass="47328">MTMLGHPIVALMISVALLWTANGLFHSLLGLRMSQEGFDTTVAGLVASAYFVGQLLGAAICGRIIESVGHVRSFAAFASVISACAVAHAIFVDPFFWGGLRFATGICIAGALMVAESWLNGAVTNSNRGGMLSIYIVVMYFGMAAGQQILNVSPPTSFILYSIASILFSLALVPLSLASRATAGELTPSRLSIRELFRISPLGLICAFASGALGAAIMGLGPIFGNQAGMSISDIATMMSVMMFGGLLLQYPVGKLSDYFDRRTVITVALFAVAAVSFAIAVSFEGGWWMFLGLMVVYGGLNFALYPLAISHVNDHVEASDLVPASAGILIAASLGSSIGPIVGAFFMEQAGPGGLFHFSAFIGGAVGVFALYRMVRRAAPTMEEQGPYVAYARTSALAAELDPRGEFIEEVEPNVMDENLPKDFSYEEVIESAVEGEAEEWVQANSSP</sequence>
<dbReference type="PROSITE" id="PS50850">
    <property type="entry name" value="MFS"/>
    <property type="match status" value="1"/>
</dbReference>
<feature type="domain" description="Major facilitator superfamily (MFS) profile" evidence="8">
    <location>
        <begin position="195"/>
        <end position="449"/>
    </location>
</feature>
<keyword evidence="10" id="KW-1185">Reference proteome</keyword>
<dbReference type="CDD" id="cd17477">
    <property type="entry name" value="MFS_YcaD_like"/>
    <property type="match status" value="1"/>
</dbReference>
<feature type="transmembrane region" description="Helical" evidence="7">
    <location>
        <begin position="98"/>
        <end position="119"/>
    </location>
</feature>
<evidence type="ECO:0000256" key="1">
    <source>
        <dbReference type="ARBA" id="ARBA00004651"/>
    </source>
</evidence>
<feature type="transmembrane region" description="Helical" evidence="7">
    <location>
        <begin position="158"/>
        <end position="178"/>
    </location>
</feature>
<evidence type="ECO:0000256" key="3">
    <source>
        <dbReference type="ARBA" id="ARBA00022475"/>
    </source>
</evidence>
<keyword evidence="2" id="KW-0813">Transport</keyword>
<keyword evidence="5 7" id="KW-1133">Transmembrane helix</keyword>
<organism evidence="9 10">
    <name type="scientific">Nisaea acidiphila</name>
    <dbReference type="NCBI Taxonomy" id="1862145"/>
    <lineage>
        <taxon>Bacteria</taxon>
        <taxon>Pseudomonadati</taxon>
        <taxon>Pseudomonadota</taxon>
        <taxon>Alphaproteobacteria</taxon>
        <taxon>Rhodospirillales</taxon>
        <taxon>Thalassobaculaceae</taxon>
        <taxon>Nisaea</taxon>
    </lineage>
</organism>
<evidence type="ECO:0000256" key="2">
    <source>
        <dbReference type="ARBA" id="ARBA00022448"/>
    </source>
</evidence>
<feature type="transmembrane region" description="Helical" evidence="7">
    <location>
        <begin position="235"/>
        <end position="253"/>
    </location>
</feature>
<reference evidence="9" key="1">
    <citation type="submission" date="2022-08" db="EMBL/GenBank/DDBJ databases">
        <title>Nisaea acidiphila sp. nov., isolated from a marine algal debris and emended description of the genus Nisaea Urios et al. 2008.</title>
        <authorList>
            <person name="Kwon K."/>
        </authorList>
    </citation>
    <scope>NUCLEOTIDE SEQUENCE</scope>
    <source>
        <strain evidence="9">MEBiC11861</strain>
    </source>
</reference>
<evidence type="ECO:0000256" key="6">
    <source>
        <dbReference type="ARBA" id="ARBA00023136"/>
    </source>
</evidence>